<evidence type="ECO:0000256" key="1">
    <source>
        <dbReference type="ARBA" id="ARBA00022679"/>
    </source>
</evidence>
<dbReference type="RefSeq" id="WP_002601784.1">
    <property type="nucleotide sequence ID" value="NZ_CABIXC010000004.1"/>
</dbReference>
<dbReference type="EMBL" id="QSON01000004">
    <property type="protein sequence ID" value="RGJ05220.1"/>
    <property type="molecule type" value="Genomic_DNA"/>
</dbReference>
<evidence type="ECO:0000313" key="10">
    <source>
        <dbReference type="Proteomes" id="UP000261257"/>
    </source>
</evidence>
<evidence type="ECO:0000313" key="8">
    <source>
        <dbReference type="Proteomes" id="UP000095651"/>
    </source>
</evidence>
<evidence type="ECO:0000256" key="2">
    <source>
        <dbReference type="ARBA" id="ARBA00023315"/>
    </source>
</evidence>
<protein>
    <submittedName>
        <fullName evidence="5">N-acetyltransferase</fullName>
    </submittedName>
    <submittedName>
        <fullName evidence="4">Phosphinothricin acetyltransferase</fullName>
        <ecNumber evidence="4">2.3.1.-</ecNumber>
    </submittedName>
</protein>
<dbReference type="OrthoDB" id="9798006at2"/>
<sequence length="163" mass="18785">MEIRIAQEEDVPYLLDIYNYEVLHGEATFDINPRTLSERLDWYYAHNISNHPLIVAVEDGHAVGYACLSPYRVKEAYAATVELSVYVHRDYRKRGIARKLTLHILNLAREDERIHTVVSVITGGNQASIHLHEELGFLHCGTIKEVGVKFGRYLDIENYQMMV</sequence>
<evidence type="ECO:0000313" key="4">
    <source>
        <dbReference type="EMBL" id="CUO15197.1"/>
    </source>
</evidence>
<gene>
    <name evidence="4" type="primary">yncA</name>
    <name evidence="5" type="ORF">DWX31_01600</name>
    <name evidence="7" type="ORF">DXC39_05475</name>
    <name evidence="6" type="ORF">DXD79_09955</name>
    <name evidence="4" type="ORF">ERS852407_01993</name>
</gene>
<dbReference type="InterPro" id="IPR000182">
    <property type="entry name" value="GNAT_dom"/>
</dbReference>
<dbReference type="Proteomes" id="UP000263014">
    <property type="component" value="Unassembled WGS sequence"/>
</dbReference>
<evidence type="ECO:0000259" key="3">
    <source>
        <dbReference type="PROSITE" id="PS51186"/>
    </source>
</evidence>
<reference evidence="4 8" key="1">
    <citation type="submission" date="2015-09" db="EMBL/GenBank/DDBJ databases">
        <authorList>
            <consortium name="Pathogen Informatics"/>
        </authorList>
    </citation>
    <scope>NUCLEOTIDE SEQUENCE [LARGE SCALE GENOMIC DNA]</scope>
    <source>
        <strain evidence="4 8">2789STDY5608850</strain>
    </source>
</reference>
<dbReference type="Proteomes" id="UP000261023">
    <property type="component" value="Unassembled WGS sequence"/>
</dbReference>
<proteinExistence type="predicted"/>
<dbReference type="PROSITE" id="PS51186">
    <property type="entry name" value="GNAT"/>
    <property type="match status" value="1"/>
</dbReference>
<evidence type="ECO:0000313" key="6">
    <source>
        <dbReference type="EMBL" id="RGJ05220.1"/>
    </source>
</evidence>
<dbReference type="Proteomes" id="UP000261257">
    <property type="component" value="Unassembled WGS sequence"/>
</dbReference>
<dbReference type="CDD" id="cd04301">
    <property type="entry name" value="NAT_SF"/>
    <property type="match status" value="1"/>
</dbReference>
<evidence type="ECO:0000313" key="11">
    <source>
        <dbReference type="Proteomes" id="UP000263014"/>
    </source>
</evidence>
<evidence type="ECO:0000313" key="7">
    <source>
        <dbReference type="EMBL" id="RGM07920.1"/>
    </source>
</evidence>
<dbReference type="EC" id="2.3.1.-" evidence="4"/>
<dbReference type="PANTHER" id="PTHR43072">
    <property type="entry name" value="N-ACETYLTRANSFERASE"/>
    <property type="match status" value="1"/>
</dbReference>
<dbReference type="SUPFAM" id="SSF55729">
    <property type="entry name" value="Acyl-CoA N-acyltransferases (Nat)"/>
    <property type="match status" value="1"/>
</dbReference>
<name>A0A174CQB0_9FIRM</name>
<accession>A0A174CQB0</accession>
<keyword evidence="1 4" id="KW-0808">Transferase</keyword>
<dbReference type="EMBL" id="CYZE01000004">
    <property type="protein sequence ID" value="CUO15197.1"/>
    <property type="molecule type" value="Genomic_DNA"/>
</dbReference>
<dbReference type="InterPro" id="IPR016181">
    <property type="entry name" value="Acyl_CoA_acyltransferase"/>
</dbReference>
<dbReference type="PANTHER" id="PTHR43072:SF23">
    <property type="entry name" value="UPF0039 PROTEIN C11D3.02C"/>
    <property type="match status" value="1"/>
</dbReference>
<dbReference type="EMBL" id="QSSQ01000002">
    <property type="protein sequence ID" value="RGM07920.1"/>
    <property type="molecule type" value="Genomic_DNA"/>
</dbReference>
<dbReference type="GO" id="GO:0016747">
    <property type="term" value="F:acyltransferase activity, transferring groups other than amino-acyl groups"/>
    <property type="evidence" value="ECO:0007669"/>
    <property type="project" value="InterPro"/>
</dbReference>
<reference evidence="9 10" key="2">
    <citation type="submission" date="2018-08" db="EMBL/GenBank/DDBJ databases">
        <title>A genome reference for cultivated species of the human gut microbiota.</title>
        <authorList>
            <person name="Zou Y."/>
            <person name="Xue W."/>
            <person name="Luo G."/>
        </authorList>
    </citation>
    <scope>NUCLEOTIDE SEQUENCE [LARGE SCALE GENOMIC DNA]</scope>
    <source>
        <strain evidence="5 9">AF19-13AC</strain>
        <strain evidence="7 10">TF05-11AC</strain>
        <strain evidence="6 11">TM09-12</strain>
    </source>
</reference>
<feature type="domain" description="N-acetyltransferase" evidence="3">
    <location>
        <begin position="1"/>
        <end position="163"/>
    </location>
</feature>
<dbReference type="Proteomes" id="UP000095651">
    <property type="component" value="Unassembled WGS sequence"/>
</dbReference>
<dbReference type="Pfam" id="PF00583">
    <property type="entry name" value="Acetyltransf_1"/>
    <property type="match status" value="1"/>
</dbReference>
<evidence type="ECO:0000313" key="5">
    <source>
        <dbReference type="EMBL" id="RGD72557.1"/>
    </source>
</evidence>
<dbReference type="AlphaFoldDB" id="A0A174CQB0"/>
<organism evidence="4 8">
    <name type="scientific">Hungatella hathewayi</name>
    <dbReference type="NCBI Taxonomy" id="154046"/>
    <lineage>
        <taxon>Bacteria</taxon>
        <taxon>Bacillati</taxon>
        <taxon>Bacillota</taxon>
        <taxon>Clostridia</taxon>
        <taxon>Lachnospirales</taxon>
        <taxon>Lachnospiraceae</taxon>
        <taxon>Hungatella</taxon>
    </lineage>
</organism>
<dbReference type="Gene3D" id="3.40.630.30">
    <property type="match status" value="1"/>
</dbReference>
<keyword evidence="2 4" id="KW-0012">Acyltransferase</keyword>
<evidence type="ECO:0000313" key="9">
    <source>
        <dbReference type="Proteomes" id="UP000261023"/>
    </source>
</evidence>
<dbReference type="EMBL" id="QTJW01000001">
    <property type="protein sequence ID" value="RGD72557.1"/>
    <property type="molecule type" value="Genomic_DNA"/>
</dbReference>